<dbReference type="InterPro" id="IPR017441">
    <property type="entry name" value="Protein_kinase_ATP_BS"/>
</dbReference>
<dbReference type="OrthoDB" id="266718at2759"/>
<dbReference type="FunFam" id="3.30.200.20:FF:000387">
    <property type="entry name" value="Serine/threonine-protein kinase STE11"/>
    <property type="match status" value="1"/>
</dbReference>
<feature type="compositionally biased region" description="Low complexity" evidence="7">
    <location>
        <begin position="284"/>
        <end position="311"/>
    </location>
</feature>
<keyword evidence="2" id="KW-0808">Transferase</keyword>
<reference evidence="9 10" key="1">
    <citation type="submission" date="2018-11" db="EMBL/GenBank/DDBJ databases">
        <title>Genome assembly of Steccherinum ochraceum LE-BIN_3174, the white-rot fungus of the Steccherinaceae family (The Residual Polyporoid clade, Polyporales, Basidiomycota).</title>
        <authorList>
            <person name="Fedorova T.V."/>
            <person name="Glazunova O.A."/>
            <person name="Landesman E.O."/>
            <person name="Moiseenko K.V."/>
            <person name="Psurtseva N.V."/>
            <person name="Savinova O.S."/>
            <person name="Shakhova N.V."/>
            <person name="Tyazhelova T.V."/>
            <person name="Vasina D.V."/>
        </authorList>
    </citation>
    <scope>NUCLEOTIDE SEQUENCE [LARGE SCALE GENOMIC DNA]</scope>
    <source>
        <strain evidence="9 10">LE-BIN_3174</strain>
    </source>
</reference>
<dbReference type="GO" id="GO:0005524">
    <property type="term" value="F:ATP binding"/>
    <property type="evidence" value="ECO:0007669"/>
    <property type="project" value="UniProtKB-UniRule"/>
</dbReference>
<dbReference type="Gene3D" id="1.10.510.10">
    <property type="entry name" value="Transferase(Phosphotransferase) domain 1"/>
    <property type="match status" value="1"/>
</dbReference>
<comment type="caution">
    <text evidence="9">The sequence shown here is derived from an EMBL/GenBank/DDBJ whole genome shotgun (WGS) entry which is preliminary data.</text>
</comment>
<evidence type="ECO:0000256" key="3">
    <source>
        <dbReference type="ARBA" id="ARBA00022741"/>
    </source>
</evidence>
<keyword evidence="3 6" id="KW-0547">Nucleotide-binding</keyword>
<comment type="similarity">
    <text evidence="1">Belongs to the protein kinase superfamily. STE Ser/Thr protein kinase family. MAP kinase kinase kinase subfamily.</text>
</comment>
<dbReference type="PROSITE" id="PS00107">
    <property type="entry name" value="PROTEIN_KINASE_ATP"/>
    <property type="match status" value="1"/>
</dbReference>
<evidence type="ECO:0000313" key="9">
    <source>
        <dbReference type="EMBL" id="TCD66570.1"/>
    </source>
</evidence>
<evidence type="ECO:0000256" key="5">
    <source>
        <dbReference type="ARBA" id="ARBA00022840"/>
    </source>
</evidence>
<dbReference type="EMBL" id="RWJN01000130">
    <property type="protein sequence ID" value="TCD66570.1"/>
    <property type="molecule type" value="Genomic_DNA"/>
</dbReference>
<feature type="binding site" evidence="6">
    <location>
        <position position="708"/>
    </location>
    <ligand>
        <name>ATP</name>
        <dbReference type="ChEBI" id="CHEBI:30616"/>
    </ligand>
</feature>
<protein>
    <recommendedName>
        <fullName evidence="8">Protein kinase domain-containing protein</fullName>
    </recommendedName>
</protein>
<gene>
    <name evidence="9" type="ORF">EIP91_001238</name>
</gene>
<dbReference type="SUPFAM" id="SSF56112">
    <property type="entry name" value="Protein kinase-like (PK-like)"/>
    <property type="match status" value="1"/>
</dbReference>
<name>A0A4R0REE6_9APHY</name>
<dbReference type="InterPro" id="IPR011009">
    <property type="entry name" value="Kinase-like_dom_sf"/>
</dbReference>
<dbReference type="PROSITE" id="PS50011">
    <property type="entry name" value="PROTEIN_KINASE_DOM"/>
    <property type="match status" value="1"/>
</dbReference>
<dbReference type="InterPro" id="IPR050538">
    <property type="entry name" value="MAP_kinase_kinase_kinase"/>
</dbReference>
<sequence length="958" mass="105308">MYGLGYGLALWQPAPLNYYPKIQIGDVGYLRDGQFHLLFSAGCPLNDREPGLDVPEDFVQLDVGPIISLQPRDEGALPTKTVEIIGGGASAALTIPGMSSGSLKFDFESKSNEGAILITKDKTYRYNAQRLGNFKNYILANFKSWEVFANRHGHGITTSELILVTGVDMAKEFAMTAFSQTTSRVSLSFKAGTHGASASASGWGSWHCDHPVFKNWGPQELYPEAVPVPAQMANDSMSDAHARHKHCVFVRAYRVYHKYVIIPKIKAAAGPHDLGPGPSDGSDQDLAVLSSSDVDTSSEASSSARSDSARSVTSAFLSSPSKFEDPLQCVAKYIFEHSISEIALLHDNDYIEIMTASHTGPMELKTLDSCLSAVQPTIHIFRGVGELTPTSNAAIVRDQQTRHRIGSAPGSWSASKTATLDHSLLLHPLHLGSPDISEPSSLTPRLRGLSSHRNNTAFEPNESLRPSPRSAEARSLTLEDDSDDESGGTIWAKKPDKLGQASQTPWQELPKPIYGRRPVLSSINTDNSFPSGPGPVPVASGDNDSNNTWALRPSPHEVFNNLRDYFPEHDVDKPAIEAASDSTSPKLAKSTYLIPLPDNERRIVHNKFIRVAAAEHKQQVDRTPRMEPAVQASVRKRNTTLWGSRLEEITSEKANEDMTSLSTPAEASPGGDAKPIFRWVRGELIGEGTYGKVFLALNATAGEMIAVKQVERPQTASNKDDDRRASVVQTLKLESETLKDLDHPNIVQYLGFEETPTLFSIFLEYVPGGSIGSFLRKYGKFDDEVTKFFTSQILNGLEYLHSKGILHRDLKADQILVEKSGICKISDFGLSKLTEDINTAGAHTSMQGTVFWMAPEVINSQKKNYSAKIDIWSVGCVVYEMWTGQRPWNGQEAMAVLLHLYQENQAPPVPGDVTISPLADAFRRQCFTMDPDERPSAAELQQHPYLVLQQDWTFTAFE</sequence>
<evidence type="ECO:0000313" key="10">
    <source>
        <dbReference type="Proteomes" id="UP000292702"/>
    </source>
</evidence>
<evidence type="ECO:0000256" key="2">
    <source>
        <dbReference type="ARBA" id="ARBA00022679"/>
    </source>
</evidence>
<evidence type="ECO:0000259" key="8">
    <source>
        <dbReference type="PROSITE" id="PS50011"/>
    </source>
</evidence>
<accession>A0A4R0REE6</accession>
<evidence type="ECO:0000256" key="6">
    <source>
        <dbReference type="PROSITE-ProRule" id="PRU10141"/>
    </source>
</evidence>
<dbReference type="STRING" id="92696.A0A4R0REE6"/>
<dbReference type="Proteomes" id="UP000292702">
    <property type="component" value="Unassembled WGS sequence"/>
</dbReference>
<dbReference type="FunFam" id="1.10.510.10:FF:000182">
    <property type="entry name" value="MAP kinase kinase kinase mkh1"/>
    <property type="match status" value="1"/>
</dbReference>
<evidence type="ECO:0000256" key="1">
    <source>
        <dbReference type="ARBA" id="ARBA00006529"/>
    </source>
</evidence>
<dbReference type="GO" id="GO:0000196">
    <property type="term" value="P:cell integrity MAPK cascade"/>
    <property type="evidence" value="ECO:0007669"/>
    <property type="project" value="UniProtKB-ARBA"/>
</dbReference>
<dbReference type="PANTHER" id="PTHR48016">
    <property type="entry name" value="MAP KINASE KINASE KINASE SSK2-RELATED-RELATED"/>
    <property type="match status" value="1"/>
</dbReference>
<organism evidence="9 10">
    <name type="scientific">Steccherinum ochraceum</name>
    <dbReference type="NCBI Taxonomy" id="92696"/>
    <lineage>
        <taxon>Eukaryota</taxon>
        <taxon>Fungi</taxon>
        <taxon>Dikarya</taxon>
        <taxon>Basidiomycota</taxon>
        <taxon>Agaricomycotina</taxon>
        <taxon>Agaricomycetes</taxon>
        <taxon>Polyporales</taxon>
        <taxon>Steccherinaceae</taxon>
        <taxon>Steccherinum</taxon>
    </lineage>
</organism>
<feature type="region of interest" description="Disordered" evidence="7">
    <location>
        <begin position="433"/>
        <end position="512"/>
    </location>
</feature>
<dbReference type="GO" id="GO:0004709">
    <property type="term" value="F:MAP kinase kinase kinase activity"/>
    <property type="evidence" value="ECO:0007669"/>
    <property type="project" value="UniProtKB-ARBA"/>
</dbReference>
<feature type="region of interest" description="Disordered" evidence="7">
    <location>
        <begin position="272"/>
        <end position="311"/>
    </location>
</feature>
<feature type="domain" description="Protein kinase" evidence="8">
    <location>
        <begin position="679"/>
        <end position="946"/>
    </location>
</feature>
<proteinExistence type="inferred from homology"/>
<keyword evidence="10" id="KW-1185">Reference proteome</keyword>
<keyword evidence="4" id="KW-0418">Kinase</keyword>
<evidence type="ECO:0000256" key="7">
    <source>
        <dbReference type="SAM" id="MobiDB-lite"/>
    </source>
</evidence>
<dbReference type="Pfam" id="PF00069">
    <property type="entry name" value="Pkinase"/>
    <property type="match status" value="1"/>
</dbReference>
<evidence type="ECO:0000256" key="4">
    <source>
        <dbReference type="ARBA" id="ARBA00022777"/>
    </source>
</evidence>
<dbReference type="AlphaFoldDB" id="A0A4R0REE6"/>
<dbReference type="PANTHER" id="PTHR48016:SF48">
    <property type="entry name" value="SERINE_THREONINE-PROTEIN KINASE BCK1_SLK1_SSP31"/>
    <property type="match status" value="1"/>
</dbReference>
<keyword evidence="5 6" id="KW-0067">ATP-binding</keyword>
<dbReference type="InterPro" id="IPR000719">
    <property type="entry name" value="Prot_kinase_dom"/>
</dbReference>